<dbReference type="Proteomes" id="UP001243330">
    <property type="component" value="Unassembled WGS sequence"/>
</dbReference>
<dbReference type="AlphaFoldDB" id="A0AAD9EG23"/>
<protein>
    <recommendedName>
        <fullName evidence="5">Transmembrane protein</fullName>
    </recommendedName>
</protein>
<keyword evidence="4" id="KW-1185">Reference proteome</keyword>
<feature type="transmembrane region" description="Helical" evidence="2">
    <location>
        <begin position="40"/>
        <end position="61"/>
    </location>
</feature>
<feature type="region of interest" description="Disordered" evidence="1">
    <location>
        <begin position="67"/>
        <end position="86"/>
    </location>
</feature>
<evidence type="ECO:0000256" key="2">
    <source>
        <dbReference type="SAM" id="Phobius"/>
    </source>
</evidence>
<keyword evidence="2" id="KW-1133">Transmembrane helix</keyword>
<dbReference type="EMBL" id="JAQOWY010000357">
    <property type="protein sequence ID" value="KAK1843466.1"/>
    <property type="molecule type" value="Genomic_DNA"/>
</dbReference>
<reference evidence="3" key="1">
    <citation type="submission" date="2023-01" db="EMBL/GenBank/DDBJ databases">
        <title>Colletotrichum chrysophilum M932 genome sequence.</title>
        <authorList>
            <person name="Baroncelli R."/>
        </authorList>
    </citation>
    <scope>NUCLEOTIDE SEQUENCE</scope>
    <source>
        <strain evidence="3">M932</strain>
    </source>
</reference>
<evidence type="ECO:0000313" key="3">
    <source>
        <dbReference type="EMBL" id="KAK1843466.1"/>
    </source>
</evidence>
<keyword evidence="2" id="KW-0812">Transmembrane</keyword>
<gene>
    <name evidence="3" type="ORF">CCHR01_13920</name>
</gene>
<sequence>MILPSATDLTVMSVPTPTFVPQTTAATSAPSRPSLGINEMLTIAFGIVASFTAVMAVMIGCMQLKRTRSPRPAGDRGVHAGDGIELGPVRGNATARSISAPPTAGRNSASSTFLVDNRMNNGYDSVRHFRVRFLLTLDESSRATM</sequence>
<keyword evidence="2" id="KW-0472">Membrane</keyword>
<organism evidence="3 4">
    <name type="scientific">Colletotrichum chrysophilum</name>
    <dbReference type="NCBI Taxonomy" id="1836956"/>
    <lineage>
        <taxon>Eukaryota</taxon>
        <taxon>Fungi</taxon>
        <taxon>Dikarya</taxon>
        <taxon>Ascomycota</taxon>
        <taxon>Pezizomycotina</taxon>
        <taxon>Sordariomycetes</taxon>
        <taxon>Hypocreomycetidae</taxon>
        <taxon>Glomerellales</taxon>
        <taxon>Glomerellaceae</taxon>
        <taxon>Colletotrichum</taxon>
        <taxon>Colletotrichum gloeosporioides species complex</taxon>
    </lineage>
</organism>
<evidence type="ECO:0000256" key="1">
    <source>
        <dbReference type="SAM" id="MobiDB-lite"/>
    </source>
</evidence>
<accession>A0AAD9EG23</accession>
<evidence type="ECO:0000313" key="4">
    <source>
        <dbReference type="Proteomes" id="UP001243330"/>
    </source>
</evidence>
<comment type="caution">
    <text evidence="3">The sequence shown here is derived from an EMBL/GenBank/DDBJ whole genome shotgun (WGS) entry which is preliminary data.</text>
</comment>
<proteinExistence type="predicted"/>
<evidence type="ECO:0008006" key="5">
    <source>
        <dbReference type="Google" id="ProtNLM"/>
    </source>
</evidence>
<name>A0AAD9EG23_9PEZI</name>